<evidence type="ECO:0000313" key="10">
    <source>
        <dbReference type="Proteomes" id="UP000078476"/>
    </source>
</evidence>
<feature type="domain" description="PAC" evidence="8">
    <location>
        <begin position="479"/>
        <end position="531"/>
    </location>
</feature>
<dbReference type="SMART" id="SM00387">
    <property type="entry name" value="HATPase_c"/>
    <property type="match status" value="1"/>
</dbReference>
<comment type="catalytic activity">
    <reaction evidence="1">
        <text>ATP + protein L-histidine = ADP + protein N-phospho-L-histidine.</text>
        <dbReference type="EC" id="2.7.13.3"/>
    </reaction>
</comment>
<feature type="domain" description="Histidine kinase" evidence="6">
    <location>
        <begin position="810"/>
        <end position="1001"/>
    </location>
</feature>
<dbReference type="InterPro" id="IPR005467">
    <property type="entry name" value="His_kinase_dom"/>
</dbReference>
<dbReference type="GO" id="GO:0046983">
    <property type="term" value="F:protein dimerization activity"/>
    <property type="evidence" value="ECO:0007669"/>
    <property type="project" value="InterPro"/>
</dbReference>
<accession>A0A177NE44</accession>
<dbReference type="Gene3D" id="1.20.5.1930">
    <property type="match status" value="1"/>
</dbReference>
<dbReference type="Pfam" id="PF02518">
    <property type="entry name" value="HATPase_c"/>
    <property type="match status" value="1"/>
</dbReference>
<feature type="domain" description="PAC" evidence="8">
    <location>
        <begin position="606"/>
        <end position="659"/>
    </location>
</feature>
<dbReference type="AlphaFoldDB" id="A0A177NE44"/>
<evidence type="ECO:0000259" key="8">
    <source>
        <dbReference type="PROSITE" id="PS50113"/>
    </source>
</evidence>
<dbReference type="PROSITE" id="PS50109">
    <property type="entry name" value="HIS_KIN"/>
    <property type="match status" value="1"/>
</dbReference>
<gene>
    <name evidence="9" type="ORF">A1359_08780</name>
</gene>
<feature type="domain" description="PAC" evidence="8">
    <location>
        <begin position="93"/>
        <end position="145"/>
    </location>
</feature>
<dbReference type="Gene3D" id="2.10.70.100">
    <property type="match status" value="4"/>
</dbReference>
<evidence type="ECO:0000256" key="2">
    <source>
        <dbReference type="ARBA" id="ARBA00012438"/>
    </source>
</evidence>
<keyword evidence="5" id="KW-0418">Kinase</keyword>
<evidence type="ECO:0000259" key="7">
    <source>
        <dbReference type="PROSITE" id="PS50112"/>
    </source>
</evidence>
<dbReference type="SMART" id="SM00091">
    <property type="entry name" value="PAS"/>
    <property type="match status" value="5"/>
</dbReference>
<evidence type="ECO:0000256" key="4">
    <source>
        <dbReference type="ARBA" id="ARBA00022679"/>
    </source>
</evidence>
<dbReference type="Gene3D" id="3.30.565.10">
    <property type="entry name" value="Histidine kinase-like ATPase, C-terminal domain"/>
    <property type="match status" value="1"/>
</dbReference>
<dbReference type="Pfam" id="PF07730">
    <property type="entry name" value="HisKA_3"/>
    <property type="match status" value="1"/>
</dbReference>
<dbReference type="Pfam" id="PF13426">
    <property type="entry name" value="PAS_9"/>
    <property type="match status" value="2"/>
</dbReference>
<organism evidence="9 10">
    <name type="scientific">Methylomonas lenta</name>
    <dbReference type="NCBI Taxonomy" id="980561"/>
    <lineage>
        <taxon>Bacteria</taxon>
        <taxon>Pseudomonadati</taxon>
        <taxon>Pseudomonadota</taxon>
        <taxon>Gammaproteobacteria</taxon>
        <taxon>Methylococcales</taxon>
        <taxon>Methylococcaceae</taxon>
        <taxon>Methylomonas</taxon>
    </lineage>
</organism>
<dbReference type="STRING" id="980561.A1359_08780"/>
<dbReference type="GO" id="GO:0000155">
    <property type="term" value="F:phosphorelay sensor kinase activity"/>
    <property type="evidence" value="ECO:0007669"/>
    <property type="project" value="InterPro"/>
</dbReference>
<evidence type="ECO:0000313" key="9">
    <source>
        <dbReference type="EMBL" id="OAI16102.1"/>
    </source>
</evidence>
<evidence type="ECO:0000256" key="3">
    <source>
        <dbReference type="ARBA" id="ARBA00022553"/>
    </source>
</evidence>
<feature type="domain" description="PAS" evidence="7">
    <location>
        <begin position="274"/>
        <end position="346"/>
    </location>
</feature>
<dbReference type="NCBIfam" id="TIGR00229">
    <property type="entry name" value="sensory_box"/>
    <property type="match status" value="4"/>
</dbReference>
<dbReference type="PROSITE" id="PS50113">
    <property type="entry name" value="PAC"/>
    <property type="match status" value="6"/>
</dbReference>
<feature type="domain" description="PAS" evidence="7">
    <location>
        <begin position="422"/>
        <end position="476"/>
    </location>
</feature>
<feature type="domain" description="PAC" evidence="8">
    <location>
        <begin position="350"/>
        <end position="403"/>
    </location>
</feature>
<dbReference type="Gene3D" id="3.30.450.20">
    <property type="entry name" value="PAS domain"/>
    <property type="match status" value="6"/>
</dbReference>
<dbReference type="EMBL" id="LUUI01000098">
    <property type="protein sequence ID" value="OAI16102.1"/>
    <property type="molecule type" value="Genomic_DNA"/>
</dbReference>
<dbReference type="EC" id="2.7.13.3" evidence="2"/>
<comment type="caution">
    <text evidence="9">The sequence shown here is derived from an EMBL/GenBank/DDBJ whole genome shotgun (WGS) entry which is preliminary data.</text>
</comment>
<dbReference type="InterPro" id="IPR036890">
    <property type="entry name" value="HATPase_C_sf"/>
</dbReference>
<reference evidence="9 10" key="1">
    <citation type="submission" date="2016-03" db="EMBL/GenBank/DDBJ databases">
        <authorList>
            <person name="Ploux O."/>
        </authorList>
    </citation>
    <scope>NUCLEOTIDE SEQUENCE [LARGE SCALE GENOMIC DNA]</scope>
    <source>
        <strain evidence="9 10">R-45370</strain>
    </source>
</reference>
<dbReference type="OrthoDB" id="9797605at2"/>
<dbReference type="CDD" id="cd16917">
    <property type="entry name" value="HATPase_UhpB-NarQ-NarX-like"/>
    <property type="match status" value="1"/>
</dbReference>
<evidence type="ECO:0000256" key="1">
    <source>
        <dbReference type="ARBA" id="ARBA00000085"/>
    </source>
</evidence>
<dbReference type="InterPro" id="IPR000700">
    <property type="entry name" value="PAS-assoc_C"/>
</dbReference>
<dbReference type="PROSITE" id="PS50112">
    <property type="entry name" value="PAS"/>
    <property type="match status" value="2"/>
</dbReference>
<keyword evidence="10" id="KW-1185">Reference proteome</keyword>
<name>A0A177NE44_9GAMM</name>
<dbReference type="InterPro" id="IPR001610">
    <property type="entry name" value="PAC"/>
</dbReference>
<evidence type="ECO:0000256" key="5">
    <source>
        <dbReference type="ARBA" id="ARBA00022777"/>
    </source>
</evidence>
<keyword evidence="3" id="KW-0597">Phosphoprotein</keyword>
<dbReference type="InterPro" id="IPR000014">
    <property type="entry name" value="PAS"/>
</dbReference>
<dbReference type="InterPro" id="IPR003594">
    <property type="entry name" value="HATPase_dom"/>
</dbReference>
<keyword evidence="4" id="KW-0808">Transferase</keyword>
<dbReference type="InterPro" id="IPR013655">
    <property type="entry name" value="PAS_fold_3"/>
</dbReference>
<proteinExistence type="predicted"/>
<dbReference type="SUPFAM" id="SSF55785">
    <property type="entry name" value="PYP-like sensor domain (PAS domain)"/>
    <property type="match status" value="6"/>
</dbReference>
<dbReference type="Pfam" id="PF08447">
    <property type="entry name" value="PAS_3"/>
    <property type="match status" value="4"/>
</dbReference>
<dbReference type="Proteomes" id="UP000078476">
    <property type="component" value="Unassembled WGS sequence"/>
</dbReference>
<feature type="domain" description="PAC" evidence="8">
    <location>
        <begin position="221"/>
        <end position="273"/>
    </location>
</feature>
<dbReference type="InterPro" id="IPR035965">
    <property type="entry name" value="PAS-like_dom_sf"/>
</dbReference>
<dbReference type="PANTHER" id="PTHR43304">
    <property type="entry name" value="PHYTOCHROME-LIKE PROTEIN CPH1"/>
    <property type="match status" value="1"/>
</dbReference>
<sequence length="1005" mass="114087">MPIKRFKLKTLEDELNLVYGVINNIANAVVVVDFSLEVIFQNKAATLLHGIDLTKPFPQEYGIQYGIISTDGISTCRITNLPLFSTVSEEIPSSIELHIKRPDGTGTPVSASVRPLLDQNANLLGWLVEFIDISQQKHLPNELRLLTSQLEDYQSLANIGSWSWDAINDNVHWSNQLYRIFGLNQNTPPPNYANHSKIYTPESYSQLNAAVQTALNTGQAYELDLDAIHSNGTIKKIIARGQVKRDLTGKITGIYGVAIDITERKRVDQQLQRQRDFLNAVLENAGALIVVLDKDGRICRFNHACEEATQYSFKEVEGRFVWDLFLVPEERETVYLNAFKALINNPISSRATYRNFWTAKNGVQRLIDWSNTLLFDESGKVEFVVSIGEDITETHHAQELVHTSVRRLNEAQRIAQLGSWELDLKSKRLFWSDEIFRIFEIDKSEFDASYEAFLEYVHPDDQDSVHQAYTKSLENRGPYEITHRLLMPDGRIKWINECCETIYDDQGNALVSKGTAHDITQRKLAEIQLSHYSERLRLACKAAAIGICEWDINTGLAKWDDQNYEIFGLPKQSSIDYQTWAKLVFREDIPKTTSKLRQLMGATHEIHWEFRIHRQNDGVLRYIQAAAIAGYNDNGELDKIVGINIDITPFKQIETALREKKAHLAQAQTQALLGSWSIDIVNNIIEWSDECYRIFEIPIDKPLAYQDFLALIYPEDQAAVDKAWQAAKQGERYDIQHRILVNGKIKWLRECAELILSDDGQLLRGLGTVQDITELKVVEQNLEYSRLQIRQLAASCEKAKEDERKRIALEVHDELGQMLSALRMQISLLRIKFADNNKQLLEQIHSIMELLDKTIQVTRDVATALRPPVLEMGIASALEWLVSDFSKQSGIECELHLPKTPVNLNEDSSIVVFRITQESLTNVLRHSAASRVIISIAANPDYYVLKIHDNGKGFDPSVRTKTKSFGLIGIQERALMLGGDATIDSASGNGTLIQVRIPTNPIIEP</sequence>
<feature type="domain" description="PAC" evidence="8">
    <location>
        <begin position="731"/>
        <end position="784"/>
    </location>
</feature>
<dbReference type="InterPro" id="IPR011712">
    <property type="entry name" value="Sig_transdc_His_kin_sub3_dim/P"/>
</dbReference>
<dbReference type="PANTHER" id="PTHR43304:SF1">
    <property type="entry name" value="PAC DOMAIN-CONTAINING PROTEIN"/>
    <property type="match status" value="1"/>
</dbReference>
<protein>
    <recommendedName>
        <fullName evidence="2">histidine kinase</fullName>
        <ecNumber evidence="2">2.7.13.3</ecNumber>
    </recommendedName>
</protein>
<dbReference type="SMART" id="SM00086">
    <property type="entry name" value="PAC"/>
    <property type="match status" value="6"/>
</dbReference>
<dbReference type="InterPro" id="IPR052162">
    <property type="entry name" value="Sensor_kinase/Photoreceptor"/>
</dbReference>
<dbReference type="SUPFAM" id="SSF55874">
    <property type="entry name" value="ATPase domain of HSP90 chaperone/DNA topoisomerase II/histidine kinase"/>
    <property type="match status" value="1"/>
</dbReference>
<dbReference type="GO" id="GO:0016020">
    <property type="term" value="C:membrane"/>
    <property type="evidence" value="ECO:0007669"/>
    <property type="project" value="InterPro"/>
</dbReference>
<dbReference type="CDD" id="cd00130">
    <property type="entry name" value="PAS"/>
    <property type="match status" value="4"/>
</dbReference>
<dbReference type="RefSeq" id="WP_066981754.1">
    <property type="nucleotide sequence ID" value="NZ_LUUI01000098.1"/>
</dbReference>
<evidence type="ECO:0000259" key="6">
    <source>
        <dbReference type="PROSITE" id="PS50109"/>
    </source>
</evidence>